<accession>A0A327P6T2</accession>
<evidence type="ECO:0000313" key="2">
    <source>
        <dbReference type="Proteomes" id="UP000249610"/>
    </source>
</evidence>
<dbReference type="Proteomes" id="UP000249610">
    <property type="component" value="Unassembled WGS sequence"/>
</dbReference>
<keyword evidence="2" id="KW-1185">Reference proteome</keyword>
<comment type="caution">
    <text evidence="1">The sequence shown here is derived from an EMBL/GenBank/DDBJ whole genome shotgun (WGS) entry which is preliminary data.</text>
</comment>
<reference evidence="1 2" key="1">
    <citation type="submission" date="2018-06" db="EMBL/GenBank/DDBJ databases">
        <title>Genomic Encyclopedia of Archaeal and Bacterial Type Strains, Phase II (KMG-II): from individual species to whole genera.</title>
        <authorList>
            <person name="Goeker M."/>
        </authorList>
    </citation>
    <scope>NUCLEOTIDE SEQUENCE [LARGE SCALE GENOMIC DNA]</scope>
    <source>
        <strain evidence="1 2">DSM 23446</strain>
    </source>
</reference>
<proteinExistence type="predicted"/>
<dbReference type="EMBL" id="QLLK01000008">
    <property type="protein sequence ID" value="RAI87968.1"/>
    <property type="molecule type" value="Genomic_DNA"/>
</dbReference>
<dbReference type="OrthoDB" id="2575320at2"/>
<dbReference type="RefSeq" id="WP_111612223.1">
    <property type="nucleotide sequence ID" value="NZ_QLLK01000008.1"/>
</dbReference>
<name>A0A327P6T2_9BACT</name>
<organism evidence="1 2">
    <name type="scientific">Algoriphagus yeomjeoni</name>
    <dbReference type="NCBI Taxonomy" id="291403"/>
    <lineage>
        <taxon>Bacteria</taxon>
        <taxon>Pseudomonadati</taxon>
        <taxon>Bacteroidota</taxon>
        <taxon>Cytophagia</taxon>
        <taxon>Cytophagales</taxon>
        <taxon>Cyclobacteriaceae</taxon>
        <taxon>Algoriphagus</taxon>
    </lineage>
</organism>
<evidence type="ECO:0000313" key="1">
    <source>
        <dbReference type="EMBL" id="RAI87968.1"/>
    </source>
</evidence>
<dbReference type="AlphaFoldDB" id="A0A327P6T2"/>
<gene>
    <name evidence="1" type="ORF">LV83_02885</name>
</gene>
<protein>
    <submittedName>
        <fullName evidence="1">Uncharacterized protein</fullName>
    </submittedName>
</protein>
<sequence>MAENPNEIDLQLWLDREVIPRQNRLKAKFWNILSDIGNAIDSEDLVKIHSSSRGVKLSKGNNLLGFPYHVLDLIRDFDQDNGLNIRLLNWFGHGIFLFILIGNKHPKAPLNQLKSENWLFDLSETPWDYPEILLNFAATNTPTENEIANSSFYQWHKPIPIKSASEIKTRILDELKNLNYLLLEKMG</sequence>